<protein>
    <submittedName>
        <fullName evidence="3">LLM class flavin-dependent oxidoreductase</fullName>
    </submittedName>
</protein>
<dbReference type="InterPro" id="IPR011251">
    <property type="entry name" value="Luciferase-like_dom"/>
</dbReference>
<dbReference type="Gene3D" id="3.20.20.30">
    <property type="entry name" value="Luciferase-like domain"/>
    <property type="match status" value="1"/>
</dbReference>
<dbReference type="EMBL" id="VSFF01000008">
    <property type="protein sequence ID" value="TYC13193.1"/>
    <property type="molecule type" value="Genomic_DNA"/>
</dbReference>
<evidence type="ECO:0000259" key="2">
    <source>
        <dbReference type="Pfam" id="PF00296"/>
    </source>
</evidence>
<keyword evidence="4" id="KW-1185">Reference proteome</keyword>
<dbReference type="RefSeq" id="WP_148351887.1">
    <property type="nucleotide sequence ID" value="NZ_JBHSBF010000034.1"/>
</dbReference>
<dbReference type="CDD" id="cd01097">
    <property type="entry name" value="Tetrahydromethanopterin_reductase"/>
    <property type="match status" value="1"/>
</dbReference>
<dbReference type="SUPFAM" id="SSF51679">
    <property type="entry name" value="Bacterial luciferase-like"/>
    <property type="match status" value="1"/>
</dbReference>
<organism evidence="3 4">
    <name type="scientific">Actinomadura syzygii</name>
    <dbReference type="NCBI Taxonomy" id="1427538"/>
    <lineage>
        <taxon>Bacteria</taxon>
        <taxon>Bacillati</taxon>
        <taxon>Actinomycetota</taxon>
        <taxon>Actinomycetes</taxon>
        <taxon>Streptosporangiales</taxon>
        <taxon>Thermomonosporaceae</taxon>
        <taxon>Actinomadura</taxon>
    </lineage>
</organism>
<comment type="caution">
    <text evidence="3">The sequence shown here is derived from an EMBL/GenBank/DDBJ whole genome shotgun (WGS) entry which is preliminary data.</text>
</comment>
<proteinExistence type="predicted"/>
<dbReference type="PANTHER" id="PTHR43244:SF1">
    <property type="entry name" value="5,10-METHYLENETETRAHYDROMETHANOPTERIN REDUCTASE"/>
    <property type="match status" value="1"/>
</dbReference>
<dbReference type="OrthoDB" id="7816697at2"/>
<evidence type="ECO:0000256" key="1">
    <source>
        <dbReference type="ARBA" id="ARBA00023002"/>
    </source>
</evidence>
<evidence type="ECO:0000313" key="4">
    <source>
        <dbReference type="Proteomes" id="UP000322634"/>
    </source>
</evidence>
<dbReference type="Proteomes" id="UP000322634">
    <property type="component" value="Unassembled WGS sequence"/>
</dbReference>
<accession>A0A5D0U639</accession>
<sequence>MKVTVRISAAPAFDGGAAGVGAFAERIRRADEYGFHRISVGDTQLNNLECFTALGVAAQHSSRAMLGPGVTNPVTRDVGVMANTLASLDAVSGGRMFCLLARGDGAVHNAGLRPATVDQIGAYFQALKDLLNTGYATFGDRAVRLPWAGKHERKVPLYLVAEGPRMLRLAGRIADGVFVGAGLTQEVVDDALAKIASGAESAGRTIADLDIWWDTRSGVALTRDDAMHRARESLASVGNHVFRAGFEGKHAPPELHDRLREYARRFDYSEKGTSVQNGPLMDELGLTDYFERRFGVIGTPEQIVRRLRELEKLGVTQVSMASHDRGLKGVPDSVTLLGEAVLPHVR</sequence>
<gene>
    <name evidence="3" type="ORF">FXF65_22075</name>
</gene>
<dbReference type="GO" id="GO:0016705">
    <property type="term" value="F:oxidoreductase activity, acting on paired donors, with incorporation or reduction of molecular oxygen"/>
    <property type="evidence" value="ECO:0007669"/>
    <property type="project" value="InterPro"/>
</dbReference>
<name>A0A5D0U639_9ACTN</name>
<dbReference type="PANTHER" id="PTHR43244">
    <property type="match status" value="1"/>
</dbReference>
<dbReference type="InterPro" id="IPR036661">
    <property type="entry name" value="Luciferase-like_sf"/>
</dbReference>
<reference evidence="3 4" key="1">
    <citation type="submission" date="2019-08" db="EMBL/GenBank/DDBJ databases">
        <title>Actinomadura sp. nov. CYP1-5 isolated from mountain soil.</title>
        <authorList>
            <person name="Songsumanus A."/>
            <person name="Kuncharoen N."/>
            <person name="Kudo T."/>
            <person name="Yuki M."/>
            <person name="Igarashi Y."/>
            <person name="Tanasupawat S."/>
        </authorList>
    </citation>
    <scope>NUCLEOTIDE SEQUENCE [LARGE SCALE GENOMIC DNA]</scope>
    <source>
        <strain evidence="3 4">GKU157</strain>
    </source>
</reference>
<dbReference type="AlphaFoldDB" id="A0A5D0U639"/>
<feature type="domain" description="Luciferase-like" evidence="2">
    <location>
        <begin position="14"/>
        <end position="317"/>
    </location>
</feature>
<evidence type="ECO:0000313" key="3">
    <source>
        <dbReference type="EMBL" id="TYC13193.1"/>
    </source>
</evidence>
<keyword evidence="1" id="KW-0560">Oxidoreductase</keyword>
<dbReference type="InterPro" id="IPR050564">
    <property type="entry name" value="F420-G6PD/mer"/>
</dbReference>
<dbReference type="Pfam" id="PF00296">
    <property type="entry name" value="Bac_luciferase"/>
    <property type="match status" value="1"/>
</dbReference>